<protein>
    <submittedName>
        <fullName evidence="4">TetR family transcriptional regulator</fullName>
    </submittedName>
</protein>
<sequence length="201" mass="21794">MAPDMTETTEPRGDATRARLLEAAVAAFADKGFNGTTTRDIASAAGMSPAAVYVHHKSKEELLYLISRSGHEVTLNLVIEAAGSDPDPVTALRNVIRAFAAHHARGHTSARIVNYELAALTPEHHAEIRAIRQQIDREIRDLVERGVATGAFDVPDTRMAAVALLSLGIDIARWYRDEGAWSPEDIGDAYAEMALRIVGAR</sequence>
<dbReference type="InterPro" id="IPR001647">
    <property type="entry name" value="HTH_TetR"/>
</dbReference>
<dbReference type="GO" id="GO:0003700">
    <property type="term" value="F:DNA-binding transcription factor activity"/>
    <property type="evidence" value="ECO:0007669"/>
    <property type="project" value="TreeGrafter"/>
</dbReference>
<dbReference type="SUPFAM" id="SSF48498">
    <property type="entry name" value="Tetracyclin repressor-like, C-terminal domain"/>
    <property type="match status" value="1"/>
</dbReference>
<name>A0A317N3P7_9NOCA</name>
<dbReference type="Pfam" id="PF00440">
    <property type="entry name" value="TetR_N"/>
    <property type="match status" value="1"/>
</dbReference>
<dbReference type="InterPro" id="IPR036271">
    <property type="entry name" value="Tet_transcr_reg_TetR-rel_C_sf"/>
</dbReference>
<dbReference type="PANTHER" id="PTHR30055:SF200">
    <property type="entry name" value="HTH-TYPE TRANSCRIPTIONAL REPRESSOR BDCR"/>
    <property type="match status" value="1"/>
</dbReference>
<dbReference type="InterPro" id="IPR009057">
    <property type="entry name" value="Homeodomain-like_sf"/>
</dbReference>
<dbReference type="AlphaFoldDB" id="A0A317N3P7"/>
<dbReference type="Proteomes" id="UP000246410">
    <property type="component" value="Unassembled WGS sequence"/>
</dbReference>
<feature type="DNA-binding region" description="H-T-H motif" evidence="2">
    <location>
        <begin position="37"/>
        <end position="56"/>
    </location>
</feature>
<dbReference type="PROSITE" id="PS50977">
    <property type="entry name" value="HTH_TETR_2"/>
    <property type="match status" value="1"/>
</dbReference>
<dbReference type="GO" id="GO:0000976">
    <property type="term" value="F:transcription cis-regulatory region binding"/>
    <property type="evidence" value="ECO:0007669"/>
    <property type="project" value="TreeGrafter"/>
</dbReference>
<dbReference type="EMBL" id="QGTL01000015">
    <property type="protein sequence ID" value="PWV69891.1"/>
    <property type="molecule type" value="Genomic_DNA"/>
</dbReference>
<dbReference type="Pfam" id="PF17932">
    <property type="entry name" value="TetR_C_24"/>
    <property type="match status" value="1"/>
</dbReference>
<reference evidence="4 5" key="1">
    <citation type="submission" date="2018-05" db="EMBL/GenBank/DDBJ databases">
        <title>Genomic Encyclopedia of Type Strains, Phase IV (KMG-IV): sequencing the most valuable type-strain genomes for metagenomic binning, comparative biology and taxonomic classification.</title>
        <authorList>
            <person name="Goeker M."/>
        </authorList>
    </citation>
    <scope>NUCLEOTIDE SEQUENCE [LARGE SCALE GENOMIC DNA]</scope>
    <source>
        <strain evidence="4 5">DSM 44717</strain>
    </source>
</reference>
<feature type="domain" description="HTH tetR-type" evidence="3">
    <location>
        <begin position="14"/>
        <end position="74"/>
    </location>
</feature>
<dbReference type="InterPro" id="IPR041490">
    <property type="entry name" value="KstR2_TetR_C"/>
</dbReference>
<evidence type="ECO:0000313" key="4">
    <source>
        <dbReference type="EMBL" id="PWV69891.1"/>
    </source>
</evidence>
<dbReference type="InterPro" id="IPR050109">
    <property type="entry name" value="HTH-type_TetR-like_transc_reg"/>
</dbReference>
<organism evidence="4 5">
    <name type="scientific">Nocardia neocaledoniensis</name>
    <dbReference type="NCBI Taxonomy" id="236511"/>
    <lineage>
        <taxon>Bacteria</taxon>
        <taxon>Bacillati</taxon>
        <taxon>Actinomycetota</taxon>
        <taxon>Actinomycetes</taxon>
        <taxon>Mycobacteriales</taxon>
        <taxon>Nocardiaceae</taxon>
        <taxon>Nocardia</taxon>
    </lineage>
</organism>
<keyword evidence="1 2" id="KW-0238">DNA-binding</keyword>
<evidence type="ECO:0000256" key="2">
    <source>
        <dbReference type="PROSITE-ProRule" id="PRU00335"/>
    </source>
</evidence>
<comment type="caution">
    <text evidence="4">The sequence shown here is derived from an EMBL/GenBank/DDBJ whole genome shotgun (WGS) entry which is preliminary data.</text>
</comment>
<gene>
    <name evidence="4" type="ORF">DFR69_115118</name>
</gene>
<dbReference type="SUPFAM" id="SSF46689">
    <property type="entry name" value="Homeodomain-like"/>
    <property type="match status" value="1"/>
</dbReference>
<accession>A0A317N3P7</accession>
<evidence type="ECO:0000259" key="3">
    <source>
        <dbReference type="PROSITE" id="PS50977"/>
    </source>
</evidence>
<dbReference type="PRINTS" id="PR00455">
    <property type="entry name" value="HTHTETR"/>
</dbReference>
<proteinExistence type="predicted"/>
<evidence type="ECO:0000256" key="1">
    <source>
        <dbReference type="ARBA" id="ARBA00023125"/>
    </source>
</evidence>
<keyword evidence="5" id="KW-1185">Reference proteome</keyword>
<evidence type="ECO:0000313" key="5">
    <source>
        <dbReference type="Proteomes" id="UP000246410"/>
    </source>
</evidence>
<dbReference type="Gene3D" id="1.10.357.10">
    <property type="entry name" value="Tetracycline Repressor, domain 2"/>
    <property type="match status" value="1"/>
</dbReference>
<dbReference type="PANTHER" id="PTHR30055">
    <property type="entry name" value="HTH-TYPE TRANSCRIPTIONAL REGULATOR RUTR"/>
    <property type="match status" value="1"/>
</dbReference>